<organism evidence="8 9">
    <name type="scientific">Parasedimentitalea maritima</name>
    <dbReference type="NCBI Taxonomy" id="2578117"/>
    <lineage>
        <taxon>Bacteria</taxon>
        <taxon>Pseudomonadati</taxon>
        <taxon>Pseudomonadota</taxon>
        <taxon>Alphaproteobacteria</taxon>
        <taxon>Rhodobacterales</taxon>
        <taxon>Paracoccaceae</taxon>
        <taxon>Parasedimentitalea</taxon>
    </lineage>
</organism>
<evidence type="ECO:0000256" key="6">
    <source>
        <dbReference type="SAM" id="MobiDB-lite"/>
    </source>
</evidence>
<keyword evidence="3 7" id="KW-1133">Transmembrane helix</keyword>
<gene>
    <name evidence="8" type="ORF">GP644_06245</name>
</gene>
<protein>
    <recommendedName>
        <fullName evidence="10">Inner membrane protein</fullName>
    </recommendedName>
</protein>
<evidence type="ECO:0000256" key="3">
    <source>
        <dbReference type="ARBA" id="ARBA00022989"/>
    </source>
</evidence>
<feature type="coiled-coil region" evidence="5">
    <location>
        <begin position="187"/>
        <end position="245"/>
    </location>
</feature>
<keyword evidence="5" id="KW-0175">Coiled coil</keyword>
<feature type="region of interest" description="Disordered" evidence="6">
    <location>
        <begin position="1"/>
        <end position="30"/>
    </location>
</feature>
<evidence type="ECO:0000256" key="4">
    <source>
        <dbReference type="ARBA" id="ARBA00023136"/>
    </source>
</evidence>
<dbReference type="InterPro" id="IPR019133">
    <property type="entry name" value="MIC60"/>
</dbReference>
<sequence>MRIGWEAGVADKNSSDLVSETSPNDDLNKADMPEAQVEVLDDNVVAKPALIVEDESEVESTQVDEDPVAADSMPAEPTISVERVVEKRGGFGMAILGGAIAAGLGFVAAQTQFLNPILPESLKSVSAKEFKLLIGDQAEMNEALAALQVQVESSKTPDLSGVTTQIAEISVQIAPLEASWSSAKAQLETLSDDVTTLTKRLSDLEKRPISEGASPAAVAAYEAELSKLQESLIAQRQDVERMVAEAQALDAASAEAARIASAQTMVARLRSNLDSGTAYGSILTELESVGVTVPEALLVSADQGVATLTNLTSDFVPAAREALSVAREDSSDSGGLLAYAQRHLGARSVQPRDGDDPDAILSRAEAAISTGDLDRALAEIQTLPETARSVMLDWETDAKTRQDAVAAVDALAHSLNAN</sequence>
<evidence type="ECO:0000256" key="1">
    <source>
        <dbReference type="ARBA" id="ARBA00004370"/>
    </source>
</evidence>
<name>A0A6A4RI69_9RHOB</name>
<comment type="subcellular location">
    <subcellularLocation>
        <location evidence="1">Membrane</location>
    </subcellularLocation>
</comment>
<evidence type="ECO:0008006" key="10">
    <source>
        <dbReference type="Google" id="ProtNLM"/>
    </source>
</evidence>
<dbReference type="EMBL" id="WSFO01000003">
    <property type="protein sequence ID" value="KAE9630822.1"/>
    <property type="molecule type" value="Genomic_DNA"/>
</dbReference>
<evidence type="ECO:0000256" key="7">
    <source>
        <dbReference type="SAM" id="Phobius"/>
    </source>
</evidence>
<dbReference type="GO" id="GO:0016020">
    <property type="term" value="C:membrane"/>
    <property type="evidence" value="ECO:0007669"/>
    <property type="project" value="UniProtKB-SubCell"/>
</dbReference>
<accession>A0A6A4RI69</accession>
<dbReference type="Pfam" id="PF09731">
    <property type="entry name" value="Mitofilin"/>
    <property type="match status" value="1"/>
</dbReference>
<feature type="transmembrane region" description="Helical" evidence="7">
    <location>
        <begin position="90"/>
        <end position="109"/>
    </location>
</feature>
<feature type="compositionally biased region" description="Polar residues" evidence="6">
    <location>
        <begin position="15"/>
        <end position="25"/>
    </location>
</feature>
<comment type="caution">
    <text evidence="8">The sequence shown here is derived from an EMBL/GenBank/DDBJ whole genome shotgun (WGS) entry which is preliminary data.</text>
</comment>
<dbReference type="AlphaFoldDB" id="A0A6A4RI69"/>
<evidence type="ECO:0000256" key="2">
    <source>
        <dbReference type="ARBA" id="ARBA00022692"/>
    </source>
</evidence>
<keyword evidence="2 7" id="KW-0812">Transmembrane</keyword>
<dbReference type="Gene3D" id="1.10.287.1490">
    <property type="match status" value="1"/>
</dbReference>
<evidence type="ECO:0000313" key="8">
    <source>
        <dbReference type="EMBL" id="KAE9630822.1"/>
    </source>
</evidence>
<evidence type="ECO:0000313" key="9">
    <source>
        <dbReference type="Proteomes" id="UP000441586"/>
    </source>
</evidence>
<evidence type="ECO:0000256" key="5">
    <source>
        <dbReference type="SAM" id="Coils"/>
    </source>
</evidence>
<reference evidence="8 9" key="1">
    <citation type="submission" date="2019-12" db="EMBL/GenBank/DDBJ databases">
        <authorList>
            <person name="Zhang Y.-J."/>
        </authorList>
    </citation>
    <scope>NUCLEOTIDE SEQUENCE [LARGE SCALE GENOMIC DNA]</scope>
    <source>
        <strain evidence="8 9">H18S-6</strain>
    </source>
</reference>
<dbReference type="Proteomes" id="UP000441586">
    <property type="component" value="Unassembled WGS sequence"/>
</dbReference>
<proteinExistence type="predicted"/>
<keyword evidence="4 7" id="KW-0472">Membrane</keyword>